<name>A0A0B0P431_GOSAR</name>
<gene>
    <name evidence="1" type="ORF">F383_25731</name>
</gene>
<accession>A0A0B0P431</accession>
<sequence length="46" mass="5499">MNSVTNYQANCDIIDQENRDLGLNRENTMLWTRMVNCHFWIRVLLG</sequence>
<reference evidence="2" key="1">
    <citation type="submission" date="2014-09" db="EMBL/GenBank/DDBJ databases">
        <authorList>
            <person name="Mudge J."/>
            <person name="Ramaraj T."/>
            <person name="Lindquist I.E."/>
            <person name="Bharti A.K."/>
            <person name="Sundararajan A."/>
            <person name="Cameron C.T."/>
            <person name="Woodward J.E."/>
            <person name="May G.D."/>
            <person name="Brubaker C."/>
            <person name="Broadhvest J."/>
            <person name="Wilkins T.A."/>
        </authorList>
    </citation>
    <scope>NUCLEOTIDE SEQUENCE</scope>
    <source>
        <strain evidence="2">cv. AKA8401</strain>
    </source>
</reference>
<proteinExistence type="predicted"/>
<dbReference type="Proteomes" id="UP000032142">
    <property type="component" value="Unassembled WGS sequence"/>
</dbReference>
<protein>
    <submittedName>
        <fullName evidence="1">Uncharacterized protein</fullName>
    </submittedName>
</protein>
<dbReference type="AlphaFoldDB" id="A0A0B0P431"/>
<keyword evidence="2" id="KW-1185">Reference proteome</keyword>
<evidence type="ECO:0000313" key="1">
    <source>
        <dbReference type="EMBL" id="KHG19657.1"/>
    </source>
</evidence>
<evidence type="ECO:0000313" key="2">
    <source>
        <dbReference type="Proteomes" id="UP000032142"/>
    </source>
</evidence>
<organism evidence="1 2">
    <name type="scientific">Gossypium arboreum</name>
    <name type="common">Tree cotton</name>
    <name type="synonym">Gossypium nanking</name>
    <dbReference type="NCBI Taxonomy" id="29729"/>
    <lineage>
        <taxon>Eukaryota</taxon>
        <taxon>Viridiplantae</taxon>
        <taxon>Streptophyta</taxon>
        <taxon>Embryophyta</taxon>
        <taxon>Tracheophyta</taxon>
        <taxon>Spermatophyta</taxon>
        <taxon>Magnoliopsida</taxon>
        <taxon>eudicotyledons</taxon>
        <taxon>Gunneridae</taxon>
        <taxon>Pentapetalae</taxon>
        <taxon>rosids</taxon>
        <taxon>malvids</taxon>
        <taxon>Malvales</taxon>
        <taxon>Malvaceae</taxon>
        <taxon>Malvoideae</taxon>
        <taxon>Gossypium</taxon>
    </lineage>
</organism>
<dbReference type="EMBL" id="KN413595">
    <property type="protein sequence ID" value="KHG19657.1"/>
    <property type="molecule type" value="Genomic_DNA"/>
</dbReference>